<feature type="transmembrane region" description="Helical" evidence="8">
    <location>
        <begin position="135"/>
        <end position="155"/>
    </location>
</feature>
<dbReference type="Gene3D" id="1.20.1300.10">
    <property type="entry name" value="Fumarate reductase/succinate dehydrogenase, transmembrane subunit"/>
    <property type="match status" value="1"/>
</dbReference>
<evidence type="ECO:0000313" key="9">
    <source>
        <dbReference type="EMBL" id="QBI20641.1"/>
    </source>
</evidence>
<sequence>MAATQTGATSTASRNRRRPWIAEFYASSLGKKYAMAITGIVLMAYVFAHMVGNLKLFEGAQPLNDYAAWLREIAYPALPEGAALWGVRIVLIAAFAIHIHAAAVLTLRNRRARGTKYQSKRDYNAADFASRTMRWSGVIVGLFVLFHLADLTFGATNPDFDHADVYGNIVTSFSVWWIAAIYVVANLALAFHLYHGVWSLFQTMGWNQRRFNHWRRYFAVAFAVVVAAGNLSFPIAVQLGIVG</sequence>
<dbReference type="OrthoDB" id="9788081at2"/>
<evidence type="ECO:0000256" key="1">
    <source>
        <dbReference type="ARBA" id="ARBA00004370"/>
    </source>
</evidence>
<feature type="transmembrane region" description="Helical" evidence="8">
    <location>
        <begin position="175"/>
        <end position="197"/>
    </location>
</feature>
<protein>
    <submittedName>
        <fullName evidence="9">Succinate dehydrogenase cytochrome b subunit</fullName>
    </submittedName>
</protein>
<dbReference type="InterPro" id="IPR034804">
    <property type="entry name" value="SQR/QFR_C/D"/>
</dbReference>
<dbReference type="KEGG" id="erz:ER308_14460"/>
<evidence type="ECO:0000256" key="3">
    <source>
        <dbReference type="ARBA" id="ARBA00022692"/>
    </source>
</evidence>
<dbReference type="NCBIfam" id="TIGR02046">
    <property type="entry name" value="sdhC_b558_fam"/>
    <property type="match status" value="1"/>
</dbReference>
<dbReference type="GO" id="GO:0016020">
    <property type="term" value="C:membrane"/>
    <property type="evidence" value="ECO:0007669"/>
    <property type="project" value="UniProtKB-SubCell"/>
</dbReference>
<evidence type="ECO:0000313" key="10">
    <source>
        <dbReference type="Proteomes" id="UP000291469"/>
    </source>
</evidence>
<evidence type="ECO:0000256" key="7">
    <source>
        <dbReference type="ARBA" id="ARBA00023136"/>
    </source>
</evidence>
<dbReference type="EMBL" id="CP036402">
    <property type="protein sequence ID" value="QBI20641.1"/>
    <property type="molecule type" value="Genomic_DNA"/>
</dbReference>
<proteinExistence type="predicted"/>
<dbReference type="Pfam" id="PF01127">
    <property type="entry name" value="Sdh_cyt"/>
    <property type="match status" value="1"/>
</dbReference>
<comment type="subcellular location">
    <subcellularLocation>
        <location evidence="1">Membrane</location>
    </subcellularLocation>
</comment>
<dbReference type="CDD" id="cd03498">
    <property type="entry name" value="SQR_TypeB_2_TM"/>
    <property type="match status" value="1"/>
</dbReference>
<gene>
    <name evidence="9" type="ORF">ER308_14460</name>
</gene>
<keyword evidence="4" id="KW-0479">Metal-binding</keyword>
<keyword evidence="2" id="KW-0349">Heme</keyword>
<accession>A0A411YHP4</accession>
<dbReference type="InterPro" id="IPR000701">
    <property type="entry name" value="SuccDH_FuR_B_TM-su"/>
</dbReference>
<feature type="transmembrane region" description="Helical" evidence="8">
    <location>
        <begin position="85"/>
        <end position="107"/>
    </location>
</feature>
<dbReference type="Proteomes" id="UP000291469">
    <property type="component" value="Chromosome"/>
</dbReference>
<evidence type="ECO:0000256" key="4">
    <source>
        <dbReference type="ARBA" id="ARBA00022723"/>
    </source>
</evidence>
<keyword evidence="7 8" id="KW-0472">Membrane</keyword>
<keyword evidence="10" id="KW-1185">Reference proteome</keyword>
<keyword evidence="6" id="KW-0408">Iron</keyword>
<evidence type="ECO:0000256" key="5">
    <source>
        <dbReference type="ARBA" id="ARBA00022989"/>
    </source>
</evidence>
<evidence type="ECO:0000256" key="2">
    <source>
        <dbReference type="ARBA" id="ARBA00022617"/>
    </source>
</evidence>
<dbReference type="SUPFAM" id="SSF81343">
    <property type="entry name" value="Fumarate reductase respiratory complex transmembrane subunits"/>
    <property type="match status" value="1"/>
</dbReference>
<dbReference type="GO" id="GO:0046872">
    <property type="term" value="F:metal ion binding"/>
    <property type="evidence" value="ECO:0007669"/>
    <property type="project" value="UniProtKB-KW"/>
</dbReference>
<keyword evidence="3 8" id="KW-0812">Transmembrane</keyword>
<reference evidence="9 10" key="1">
    <citation type="submission" date="2019-01" db="EMBL/GenBank/DDBJ databases">
        <title>Egibacter rhizosphaerae EGI 80759T.</title>
        <authorList>
            <person name="Chen D.-D."/>
            <person name="Tian Y."/>
            <person name="Jiao J.-Y."/>
            <person name="Zhang X.-T."/>
            <person name="Zhang Y.-G."/>
            <person name="Zhang Y."/>
            <person name="Xiao M."/>
            <person name="Shu W.-S."/>
            <person name="Li W.-J."/>
        </authorList>
    </citation>
    <scope>NUCLEOTIDE SEQUENCE [LARGE SCALE GENOMIC DNA]</scope>
    <source>
        <strain evidence="9 10">EGI 80759</strain>
    </source>
</reference>
<evidence type="ECO:0000256" key="6">
    <source>
        <dbReference type="ARBA" id="ARBA00023004"/>
    </source>
</evidence>
<dbReference type="RefSeq" id="WP_131155636.1">
    <property type="nucleotide sequence ID" value="NZ_CP036402.1"/>
</dbReference>
<name>A0A411YHP4_9ACTN</name>
<dbReference type="InterPro" id="IPR011138">
    <property type="entry name" value="Cytochrome_b-558"/>
</dbReference>
<feature type="transmembrane region" description="Helical" evidence="8">
    <location>
        <begin position="33"/>
        <end position="52"/>
    </location>
</feature>
<evidence type="ECO:0000256" key="8">
    <source>
        <dbReference type="SAM" id="Phobius"/>
    </source>
</evidence>
<keyword evidence="5 8" id="KW-1133">Transmembrane helix</keyword>
<dbReference type="AlphaFoldDB" id="A0A411YHP4"/>
<organism evidence="9 10">
    <name type="scientific">Egibacter rhizosphaerae</name>
    <dbReference type="NCBI Taxonomy" id="1670831"/>
    <lineage>
        <taxon>Bacteria</taxon>
        <taxon>Bacillati</taxon>
        <taxon>Actinomycetota</taxon>
        <taxon>Nitriliruptoria</taxon>
        <taxon>Egibacterales</taxon>
        <taxon>Egibacteraceae</taxon>
        <taxon>Egibacter</taxon>
    </lineage>
</organism>
<feature type="transmembrane region" description="Helical" evidence="8">
    <location>
        <begin position="217"/>
        <end position="241"/>
    </location>
</feature>